<protein>
    <submittedName>
        <fullName evidence="1">Uncharacterized protein</fullName>
    </submittedName>
</protein>
<evidence type="ECO:0000313" key="2">
    <source>
        <dbReference type="Proteomes" id="UP000617531"/>
    </source>
</evidence>
<dbReference type="Proteomes" id="UP000617531">
    <property type="component" value="Unassembled WGS sequence"/>
</dbReference>
<comment type="caution">
    <text evidence="1">The sequence shown here is derived from an EMBL/GenBank/DDBJ whole genome shotgun (WGS) entry which is preliminary data.</text>
</comment>
<dbReference type="AlphaFoldDB" id="A0A8J3M0T6"/>
<sequence length="107" mass="12154">MLRVRFTRAGLPHPVVNVDVFDEHGTFVGRPDLAFPDYRELVDYEGDGHRTSRSQWLSDLARVPRFEAIGWHTTRAAGPDLADGSRRLILLVATNLRDKGWRGELTI</sequence>
<reference evidence="1" key="2">
    <citation type="submission" date="2020-09" db="EMBL/GenBank/DDBJ databases">
        <authorList>
            <person name="Sun Q."/>
            <person name="Zhou Y."/>
        </authorList>
    </citation>
    <scope>NUCLEOTIDE SEQUENCE</scope>
    <source>
        <strain evidence="1">CGMCC 1.16548</strain>
    </source>
</reference>
<gene>
    <name evidence="1" type="ORF">GCM10011600_15150</name>
</gene>
<proteinExistence type="predicted"/>
<evidence type="ECO:0000313" key="1">
    <source>
        <dbReference type="EMBL" id="GHF15128.1"/>
    </source>
</evidence>
<keyword evidence="2" id="KW-1185">Reference proteome</keyword>
<accession>A0A8J3M0T6</accession>
<organism evidence="1 2">
    <name type="scientific">Pseudolysinimonas yzui</name>
    <dbReference type="NCBI Taxonomy" id="2708254"/>
    <lineage>
        <taxon>Bacteria</taxon>
        <taxon>Bacillati</taxon>
        <taxon>Actinomycetota</taxon>
        <taxon>Actinomycetes</taxon>
        <taxon>Micrococcales</taxon>
        <taxon>Microbacteriaceae</taxon>
        <taxon>Pseudolysinimonas</taxon>
    </lineage>
</organism>
<dbReference type="EMBL" id="BNAI01000002">
    <property type="protein sequence ID" value="GHF15128.1"/>
    <property type="molecule type" value="Genomic_DNA"/>
</dbReference>
<reference evidence="1" key="1">
    <citation type="journal article" date="2014" name="Int. J. Syst. Evol. Microbiol.">
        <title>Complete genome sequence of Corynebacterium casei LMG S-19264T (=DSM 44701T), isolated from a smear-ripened cheese.</title>
        <authorList>
            <consortium name="US DOE Joint Genome Institute (JGI-PGF)"/>
            <person name="Walter F."/>
            <person name="Albersmeier A."/>
            <person name="Kalinowski J."/>
            <person name="Ruckert C."/>
        </authorList>
    </citation>
    <scope>NUCLEOTIDE SEQUENCE</scope>
    <source>
        <strain evidence="1">CGMCC 1.16548</strain>
    </source>
</reference>
<name>A0A8J3M0T6_9MICO</name>